<reference evidence="1 2" key="1">
    <citation type="submission" date="2019-12" db="EMBL/GenBank/DDBJ databases">
        <authorList>
            <person name="Kun Z."/>
        </authorList>
    </citation>
    <scope>NUCLEOTIDE SEQUENCE [LARGE SCALE GENOMIC DNA]</scope>
    <source>
        <strain evidence="1 2">YIM 123512</strain>
    </source>
</reference>
<dbReference type="SUPFAM" id="SSF46689">
    <property type="entry name" value="Homeodomain-like"/>
    <property type="match status" value="1"/>
</dbReference>
<dbReference type="InterPro" id="IPR009057">
    <property type="entry name" value="Homeodomain-like_sf"/>
</dbReference>
<organism evidence="1 2">
    <name type="scientific">Nocardioides flavescens</name>
    <dbReference type="NCBI Taxonomy" id="2691959"/>
    <lineage>
        <taxon>Bacteria</taxon>
        <taxon>Bacillati</taxon>
        <taxon>Actinomycetota</taxon>
        <taxon>Actinomycetes</taxon>
        <taxon>Propionibacteriales</taxon>
        <taxon>Nocardioidaceae</taxon>
        <taxon>Nocardioides</taxon>
    </lineage>
</organism>
<proteinExistence type="predicted"/>
<dbReference type="EMBL" id="WUEK01000001">
    <property type="protein sequence ID" value="MXG88310.1"/>
    <property type="molecule type" value="Genomic_DNA"/>
</dbReference>
<comment type="caution">
    <text evidence="1">The sequence shown here is derived from an EMBL/GenBank/DDBJ whole genome shotgun (WGS) entry which is preliminary data.</text>
</comment>
<evidence type="ECO:0000313" key="2">
    <source>
        <dbReference type="Proteomes" id="UP000473325"/>
    </source>
</evidence>
<name>A0A6L7ENW6_9ACTN</name>
<accession>A0A6L7ENW6</accession>
<protein>
    <submittedName>
        <fullName evidence="1">Uncharacterized protein</fullName>
    </submittedName>
</protein>
<dbReference type="Proteomes" id="UP000473325">
    <property type="component" value="Unassembled WGS sequence"/>
</dbReference>
<keyword evidence="2" id="KW-1185">Reference proteome</keyword>
<gene>
    <name evidence="1" type="ORF">GRQ65_01945</name>
</gene>
<evidence type="ECO:0000313" key="1">
    <source>
        <dbReference type="EMBL" id="MXG88310.1"/>
    </source>
</evidence>
<sequence length="85" mass="9152">MVQRDGDRDELARSDRFGAAKAKRARIVLLAADGVASARIADCTDATFTTVLNGRGRYERHGIAGLPNALMFGGPRELEHRAITG</sequence>
<dbReference type="AlphaFoldDB" id="A0A6L7ENW6"/>